<dbReference type="RefSeq" id="WP_008412686.1">
    <property type="nucleotide sequence ID" value="NZ_CAOS01000013.1"/>
</dbReference>
<dbReference type="InterPro" id="IPR056796">
    <property type="entry name" value="FdhE_C"/>
</dbReference>
<protein>
    <submittedName>
        <fullName evidence="4">Formate dehydrogenase accessory protein</fullName>
    </submittedName>
</protein>
<dbReference type="GO" id="GO:0051604">
    <property type="term" value="P:protein maturation"/>
    <property type="evidence" value="ECO:0007669"/>
    <property type="project" value="TreeGrafter"/>
</dbReference>
<dbReference type="eggNOG" id="COG3058">
    <property type="taxonomic scope" value="Bacteria"/>
</dbReference>
<dbReference type="OrthoDB" id="9811074at2"/>
<proteinExistence type="predicted"/>
<accession>K8E0B2</accession>
<dbReference type="PANTHER" id="PTHR37689">
    <property type="entry name" value="PROTEIN FDHE"/>
    <property type="match status" value="1"/>
</dbReference>
<dbReference type="AlphaFoldDB" id="K8E0B2"/>
<dbReference type="STRING" id="1121428.DESHY_60146"/>
<dbReference type="Proteomes" id="UP000009315">
    <property type="component" value="Unassembled WGS sequence"/>
</dbReference>
<comment type="caution">
    <text evidence="4">The sequence shown here is derived from an EMBL/GenBank/DDBJ whole genome shotgun (WGS) entry which is preliminary data.</text>
</comment>
<feature type="domain" description="FdhE central" evidence="2">
    <location>
        <begin position="157"/>
        <end position="192"/>
    </location>
</feature>
<dbReference type="Pfam" id="PF24860">
    <property type="entry name" value="FdhE_C"/>
    <property type="match status" value="1"/>
</dbReference>
<organism evidence="4 5">
    <name type="scientific">Desulforamulus hydrothermalis Lam5 = DSM 18033</name>
    <dbReference type="NCBI Taxonomy" id="1121428"/>
    <lineage>
        <taxon>Bacteria</taxon>
        <taxon>Bacillati</taxon>
        <taxon>Bacillota</taxon>
        <taxon>Clostridia</taxon>
        <taxon>Eubacteriales</taxon>
        <taxon>Peptococcaceae</taxon>
        <taxon>Desulforamulus</taxon>
    </lineage>
</organism>
<gene>
    <name evidence="4" type="ORF">DESHY_60146</name>
</gene>
<feature type="domain" description="FdhE C-terminal" evidence="3">
    <location>
        <begin position="195"/>
        <end position="264"/>
    </location>
</feature>
<sequence length="270" mass="30836">MVIKDNTENLANFYLEILEQEDVTEALEWKVVLEPQQIKQWEAGNAAIAVAPPVFDWEKLFNRFMVVARSCRKWQAGPQPVSDQCLHNLESMAATAKRDFAASLVRPDGQKANWARELGMPLDLLNFLALVACRPFLKSYGQAVLARLPLQDWLHSHCPVCGDLPAMAKLVGQQGQRKLYCGRCETEWRYKRIGCPYCKEDNVSQASFITLEDGQQYRIYLCERCQTYLKTVDERVSGEVDLFCEDLATVALDRIARAEGYRRGDSRHQV</sequence>
<evidence type="ECO:0000259" key="3">
    <source>
        <dbReference type="Pfam" id="PF24860"/>
    </source>
</evidence>
<dbReference type="CDD" id="cd16341">
    <property type="entry name" value="FdhE"/>
    <property type="match status" value="1"/>
</dbReference>
<evidence type="ECO:0000313" key="5">
    <source>
        <dbReference type="Proteomes" id="UP000009315"/>
    </source>
</evidence>
<dbReference type="InterPro" id="IPR056797">
    <property type="entry name" value="FdhE_central"/>
</dbReference>
<dbReference type="GO" id="GO:0008199">
    <property type="term" value="F:ferric iron binding"/>
    <property type="evidence" value="ECO:0007669"/>
    <property type="project" value="TreeGrafter"/>
</dbReference>
<evidence type="ECO:0000313" key="4">
    <source>
        <dbReference type="EMBL" id="CCO08974.1"/>
    </source>
</evidence>
<dbReference type="PANTHER" id="PTHR37689:SF1">
    <property type="entry name" value="PROTEIN FDHE"/>
    <property type="match status" value="1"/>
</dbReference>
<dbReference type="InterPro" id="IPR006452">
    <property type="entry name" value="Formate_DH_accessory"/>
</dbReference>
<evidence type="ECO:0000256" key="1">
    <source>
        <dbReference type="ARBA" id="ARBA00022490"/>
    </source>
</evidence>
<keyword evidence="1" id="KW-0963">Cytoplasm</keyword>
<dbReference type="EMBL" id="CAOS01000013">
    <property type="protein sequence ID" value="CCO08974.1"/>
    <property type="molecule type" value="Genomic_DNA"/>
</dbReference>
<dbReference type="Gene3D" id="3.90.1670.10">
    <property type="entry name" value="FdhE-like domain"/>
    <property type="match status" value="1"/>
</dbReference>
<evidence type="ECO:0000259" key="2">
    <source>
        <dbReference type="Pfam" id="PF24859"/>
    </source>
</evidence>
<dbReference type="SUPFAM" id="SSF144020">
    <property type="entry name" value="FdhE-like"/>
    <property type="match status" value="1"/>
</dbReference>
<name>K8E0B2_9FIRM</name>
<keyword evidence="5" id="KW-1185">Reference proteome</keyword>
<reference evidence="4 5" key="1">
    <citation type="journal article" date="2013" name="Genome Announc.">
        <title>Genome Sequence of the Sulfate-Reducing Bacterium Desulfotomaculum hydrothermale Lam5(T).</title>
        <authorList>
            <person name="Amin O."/>
            <person name="Fardeau M.L."/>
            <person name="Valette O."/>
            <person name="Hirschler-Rea A."/>
            <person name="Barbe V."/>
            <person name="Medigue C."/>
            <person name="Vacherie B."/>
            <person name="Ollivier B."/>
            <person name="Bertin P.N."/>
            <person name="Dolla A."/>
        </authorList>
    </citation>
    <scope>NUCLEOTIDE SEQUENCE [LARGE SCALE GENOMIC DNA]</scope>
    <source>
        <strain evidence="5">Lam5 / DSM 18033</strain>
    </source>
</reference>
<dbReference type="GO" id="GO:0005829">
    <property type="term" value="C:cytosol"/>
    <property type="evidence" value="ECO:0007669"/>
    <property type="project" value="TreeGrafter"/>
</dbReference>
<dbReference type="InterPro" id="IPR024064">
    <property type="entry name" value="FdhE-like_sf"/>
</dbReference>
<dbReference type="Pfam" id="PF24859">
    <property type="entry name" value="FdhE_central"/>
    <property type="match status" value="1"/>
</dbReference>